<proteinExistence type="inferred from homology"/>
<keyword evidence="7" id="KW-0862">Zinc</keyword>
<dbReference type="GO" id="GO:0004222">
    <property type="term" value="F:metalloendopeptidase activity"/>
    <property type="evidence" value="ECO:0007669"/>
    <property type="project" value="InterPro"/>
</dbReference>
<feature type="region of interest" description="Disordered" evidence="8">
    <location>
        <begin position="610"/>
        <end position="638"/>
    </location>
</feature>
<protein>
    <submittedName>
        <fullName evidence="10">Serralysin</fullName>
        <ecNumber evidence="10">3.4.24.40</ecNumber>
    </submittedName>
</protein>
<dbReference type="Gene3D" id="3.40.390.10">
    <property type="entry name" value="Collagenase (Catalytic Domain)"/>
    <property type="match status" value="1"/>
</dbReference>
<dbReference type="Pfam" id="PF00353">
    <property type="entry name" value="HemolysinCabind"/>
    <property type="match status" value="8"/>
</dbReference>
<dbReference type="SUPFAM" id="SSF51120">
    <property type="entry name" value="beta-Roll"/>
    <property type="match status" value="3"/>
</dbReference>
<comment type="similarity">
    <text evidence="2">Belongs to the peptidase M10B family.</text>
</comment>
<dbReference type="GO" id="GO:0005576">
    <property type="term" value="C:extracellular region"/>
    <property type="evidence" value="ECO:0007669"/>
    <property type="project" value="UniProtKB-SubCell"/>
</dbReference>
<dbReference type="Gene3D" id="2.150.10.10">
    <property type="entry name" value="Serralysin-like metalloprotease, C-terminal"/>
    <property type="match status" value="5"/>
</dbReference>
<dbReference type="InterPro" id="IPR034033">
    <property type="entry name" value="Serralysin-like"/>
</dbReference>
<evidence type="ECO:0000256" key="7">
    <source>
        <dbReference type="ARBA" id="ARBA00022833"/>
    </source>
</evidence>
<dbReference type="PRINTS" id="PR00313">
    <property type="entry name" value="CABNDNGRPT"/>
</dbReference>
<keyword evidence="3" id="KW-0964">Secreted</keyword>
<dbReference type="SMART" id="SM00235">
    <property type="entry name" value="ZnMc"/>
    <property type="match status" value="1"/>
</dbReference>
<evidence type="ECO:0000256" key="2">
    <source>
        <dbReference type="ARBA" id="ARBA00009490"/>
    </source>
</evidence>
<evidence type="ECO:0000313" key="10">
    <source>
        <dbReference type="EMBL" id="SLN34123.1"/>
    </source>
</evidence>
<feature type="region of interest" description="Disordered" evidence="8">
    <location>
        <begin position="528"/>
        <end position="590"/>
    </location>
</feature>
<sequence>MYLTGSAYIDSLLASFQPHWNGEGHFGESVALSYSFARFDVPDAVGGEVNTQMTGAQKTAVRDVLQLWADVAEVTFGEVVDTGSFSGDSVGRGDINFTNGSGGLLSGSVLAYAFFPFGSTPKANELAGDVHVNVNFSENLDDLARNEQGHFTLIHEVGHALGLTHPGEGELPPPPGEANDHYTVMVASTGDVSFGSEGFFPATPMINDIAAIQHLYGANMAHATGDDVYAYGSAAVFETIWDAGGYDFIDCSTATVDCYVSLVPGTTSFVGGPIGSAADSTRHNLGLAYGTLIEAASGGKGDDTLQGGDAAEDVRGLGGADRLLGGDGDDFLRGDGGADSLVGGAGDDTLSGGSGNDTMNGGAGSDRYAISRFDAIDLIIDEGSGGDTDVIAFSSQITEASAVLSRTGNNLVIDVPSTGQQVVVRDQFDGNDRGVEELRFGDGAVMTRAAIDDLFGGMPGLLLNGGDGDDSLTGGAGNDSLIGRRGDDTLTGNGGDDVLDGYRGADVLDGGAGDDFLDASADDDVLIGGTGNDTMNGGSGNDTMTGGDGADSMNGGDGDDTMSGGAGADTLKASSGDDTVDGGSGNDRIDGHNGYDLLFGGNDDDFIEGGRQYDTLNGGSGDDTLYGQRGQDTLNGDDGNDYLHGGSSSDVLDGGAGNDTLDGSSGWDTLVGGAGDDTMTGGTRDDLFILAPGSGDDVITDFTAGADTDDVLDYTAFEIGFADLAIAQVGADTVITATDGGTVTLLGVAAAALDQDDDFLF</sequence>
<dbReference type="InterPro" id="IPR011049">
    <property type="entry name" value="Serralysin-like_metalloprot_C"/>
</dbReference>
<dbReference type="InterPro" id="IPR024079">
    <property type="entry name" value="MetalloPept_cat_dom_sf"/>
</dbReference>
<dbReference type="AlphaFoldDB" id="A0A1Y5S9L4"/>
<evidence type="ECO:0000256" key="3">
    <source>
        <dbReference type="ARBA" id="ARBA00022525"/>
    </source>
</evidence>
<dbReference type="Pfam" id="PF00413">
    <property type="entry name" value="Peptidase_M10"/>
    <property type="match status" value="1"/>
</dbReference>
<dbReference type="OrthoDB" id="223957at2"/>
<dbReference type="GO" id="GO:0008270">
    <property type="term" value="F:zinc ion binding"/>
    <property type="evidence" value="ECO:0007669"/>
    <property type="project" value="InterPro"/>
</dbReference>
<evidence type="ECO:0000256" key="4">
    <source>
        <dbReference type="ARBA" id="ARBA00022670"/>
    </source>
</evidence>
<dbReference type="PANTHER" id="PTHR38340">
    <property type="entry name" value="S-LAYER PROTEIN"/>
    <property type="match status" value="1"/>
</dbReference>
<dbReference type="InterPro" id="IPR010566">
    <property type="entry name" value="Haemolys_ca-bd"/>
</dbReference>
<evidence type="ECO:0000256" key="5">
    <source>
        <dbReference type="ARBA" id="ARBA00022723"/>
    </source>
</evidence>
<dbReference type="InterPro" id="IPR018511">
    <property type="entry name" value="Hemolysin-typ_Ca-bd_CS"/>
</dbReference>
<dbReference type="CDD" id="cd04277">
    <property type="entry name" value="ZnMc_serralysin_like"/>
    <property type="match status" value="1"/>
</dbReference>
<dbReference type="GO" id="GO:0005509">
    <property type="term" value="F:calcium ion binding"/>
    <property type="evidence" value="ECO:0007669"/>
    <property type="project" value="InterPro"/>
</dbReference>
<dbReference type="InterPro" id="IPR001818">
    <property type="entry name" value="Pept_M10_metallopeptidase"/>
</dbReference>
<keyword evidence="6 10" id="KW-0378">Hydrolase</keyword>
<name>A0A1Y5S9L4_9PROT</name>
<reference evidence="10 11" key="1">
    <citation type="submission" date="2017-03" db="EMBL/GenBank/DDBJ databases">
        <authorList>
            <person name="Afonso C.L."/>
            <person name="Miller P.J."/>
            <person name="Scott M.A."/>
            <person name="Spackman E."/>
            <person name="Goraichik I."/>
            <person name="Dimitrov K.M."/>
            <person name="Suarez D.L."/>
            <person name="Swayne D.E."/>
        </authorList>
    </citation>
    <scope>NUCLEOTIDE SEQUENCE [LARGE SCALE GENOMIC DNA]</scope>
    <source>
        <strain evidence="10 11">CECT 7691</strain>
    </source>
</reference>
<evidence type="ECO:0000256" key="8">
    <source>
        <dbReference type="SAM" id="MobiDB-lite"/>
    </source>
</evidence>
<organism evidence="10 11">
    <name type="scientific">Oceanibacterium hippocampi</name>
    <dbReference type="NCBI Taxonomy" id="745714"/>
    <lineage>
        <taxon>Bacteria</taxon>
        <taxon>Pseudomonadati</taxon>
        <taxon>Pseudomonadota</taxon>
        <taxon>Alphaproteobacteria</taxon>
        <taxon>Sneathiellales</taxon>
        <taxon>Sneathiellaceae</taxon>
        <taxon>Oceanibacterium</taxon>
    </lineage>
</organism>
<dbReference type="Pfam" id="PF06594">
    <property type="entry name" value="HCBP_related"/>
    <property type="match status" value="1"/>
</dbReference>
<keyword evidence="5" id="KW-0479">Metal-binding</keyword>
<dbReference type="GO" id="GO:0031012">
    <property type="term" value="C:extracellular matrix"/>
    <property type="evidence" value="ECO:0007669"/>
    <property type="project" value="InterPro"/>
</dbReference>
<dbReference type="PROSITE" id="PS00330">
    <property type="entry name" value="HEMOLYSIN_CALCIUM"/>
    <property type="match status" value="4"/>
</dbReference>
<comment type="subcellular location">
    <subcellularLocation>
        <location evidence="1">Secreted</location>
    </subcellularLocation>
</comment>
<dbReference type="EMBL" id="FWFR01000001">
    <property type="protein sequence ID" value="SLN34123.1"/>
    <property type="molecule type" value="Genomic_DNA"/>
</dbReference>
<accession>A0A1Y5S9L4</accession>
<dbReference type="InterPro" id="IPR006026">
    <property type="entry name" value="Peptidase_Metallo"/>
</dbReference>
<evidence type="ECO:0000256" key="6">
    <source>
        <dbReference type="ARBA" id="ARBA00022801"/>
    </source>
</evidence>
<dbReference type="InterPro" id="IPR001343">
    <property type="entry name" value="Hemolysn_Ca-bd"/>
</dbReference>
<keyword evidence="11" id="KW-1185">Reference proteome</keyword>
<evidence type="ECO:0000259" key="9">
    <source>
        <dbReference type="SMART" id="SM00235"/>
    </source>
</evidence>
<dbReference type="InParanoid" id="A0A1Y5S9L4"/>
<dbReference type="Proteomes" id="UP000193200">
    <property type="component" value="Unassembled WGS sequence"/>
</dbReference>
<evidence type="ECO:0000313" key="11">
    <source>
        <dbReference type="Proteomes" id="UP000193200"/>
    </source>
</evidence>
<dbReference type="PANTHER" id="PTHR38340:SF1">
    <property type="entry name" value="S-LAYER PROTEIN"/>
    <property type="match status" value="1"/>
</dbReference>
<feature type="region of interest" description="Disordered" evidence="8">
    <location>
        <begin position="466"/>
        <end position="498"/>
    </location>
</feature>
<dbReference type="EC" id="3.4.24.40" evidence="10"/>
<dbReference type="SUPFAM" id="SSF55486">
    <property type="entry name" value="Metalloproteases ('zincins'), catalytic domain"/>
    <property type="match status" value="1"/>
</dbReference>
<feature type="domain" description="Peptidase metallopeptidase" evidence="9">
    <location>
        <begin position="22"/>
        <end position="218"/>
    </location>
</feature>
<feature type="compositionally biased region" description="Polar residues" evidence="8">
    <location>
        <begin position="532"/>
        <end position="544"/>
    </location>
</feature>
<keyword evidence="4" id="KW-0645">Protease</keyword>
<evidence type="ECO:0000256" key="1">
    <source>
        <dbReference type="ARBA" id="ARBA00004613"/>
    </source>
</evidence>
<gene>
    <name evidence="10" type="ORF">OCH7691_01331</name>
</gene>
<dbReference type="InterPro" id="IPR050557">
    <property type="entry name" value="RTX_toxin/Mannuronan_C5-epim"/>
</dbReference>
<dbReference type="GO" id="GO:0006508">
    <property type="term" value="P:proteolysis"/>
    <property type="evidence" value="ECO:0007669"/>
    <property type="project" value="UniProtKB-KW"/>
</dbReference>
<dbReference type="RefSeq" id="WP_139839558.1">
    <property type="nucleotide sequence ID" value="NZ_FWFR01000001.1"/>
</dbReference>